<organism evidence="3 4">
    <name type="scientific">Clostridium estertheticum</name>
    <dbReference type="NCBI Taxonomy" id="238834"/>
    <lineage>
        <taxon>Bacteria</taxon>
        <taxon>Bacillati</taxon>
        <taxon>Bacillota</taxon>
        <taxon>Clostridia</taxon>
        <taxon>Eubacteriales</taxon>
        <taxon>Clostridiaceae</taxon>
        <taxon>Clostridium</taxon>
    </lineage>
</organism>
<evidence type="ECO:0000313" key="4">
    <source>
        <dbReference type="Proteomes" id="UP001164733"/>
    </source>
</evidence>
<dbReference type="Pfam" id="PF09992">
    <property type="entry name" value="NAGPA"/>
    <property type="match status" value="1"/>
</dbReference>
<dbReference type="AlphaFoldDB" id="A0AA47EL67"/>
<dbReference type="PANTHER" id="PTHR40446:SF2">
    <property type="entry name" value="N-ACETYLGLUCOSAMINE-1-PHOSPHODIESTER ALPHA-N-ACETYLGLUCOSAMINIDASE"/>
    <property type="match status" value="1"/>
</dbReference>
<evidence type="ECO:0000256" key="1">
    <source>
        <dbReference type="SAM" id="Phobius"/>
    </source>
</evidence>
<dbReference type="GO" id="GO:0016798">
    <property type="term" value="F:hydrolase activity, acting on glycosyl bonds"/>
    <property type="evidence" value="ECO:0007669"/>
    <property type="project" value="UniProtKB-KW"/>
</dbReference>
<dbReference type="InterPro" id="IPR018711">
    <property type="entry name" value="NAGPA"/>
</dbReference>
<keyword evidence="3" id="KW-0378">Hydrolase</keyword>
<dbReference type="Proteomes" id="UP001164733">
    <property type="component" value="Chromosome"/>
</dbReference>
<feature type="transmembrane region" description="Helical" evidence="1">
    <location>
        <begin position="20"/>
        <end position="40"/>
    </location>
</feature>
<dbReference type="RefSeq" id="WP_216125174.1">
    <property type="nucleotide sequence ID" value="NZ_CP086239.1"/>
</dbReference>
<proteinExistence type="predicted"/>
<sequence length="336" mass="35904">MGAKNISQRKRKKNYKLRNFIFYLVFILVFTGVSAPLIIFHGPFTNVKKTIVDAAMTTLSHQWIAKLFLSDAEIQKIRDEDTVQVMQQGNNNMKFSNSHDNSIERYNISSGIKFKGYLLIIKDPTRVKVGYSNKLGTQGELTSQIAQDNGSIAAVNAGGFSDSSSTNTKWTGTGGKPTGIIMSNGNIKFNDITDLDKKVDITAITNKAQLLVGLHSLNELKTLGATEAVSFGPALVVDGQGMIKSGDGGQGIAPRTAIGQRADGAILLLVIDGRTTKSLGASLKDVQNVMLEYGASNASNLDGGSSTTMYNNGSVINNPCNALGERAVPSAIIVNP</sequence>
<keyword evidence="1" id="KW-0812">Transmembrane</keyword>
<accession>A0AA47EL67</accession>
<reference evidence="3" key="1">
    <citation type="submission" date="2021-11" db="EMBL/GenBank/DDBJ databases">
        <title>Clostridia strains as spoilage organisms.</title>
        <authorList>
            <person name="Wambui J."/>
            <person name="Stevens M.J.A."/>
            <person name="Stephan R."/>
        </authorList>
    </citation>
    <scope>NUCLEOTIDE SEQUENCE</scope>
    <source>
        <strain evidence="3">CF009</strain>
    </source>
</reference>
<evidence type="ECO:0000259" key="2">
    <source>
        <dbReference type="Pfam" id="PF09992"/>
    </source>
</evidence>
<keyword evidence="3" id="KW-0326">Glycosidase</keyword>
<evidence type="ECO:0000313" key="3">
    <source>
        <dbReference type="EMBL" id="WAG62264.1"/>
    </source>
</evidence>
<keyword evidence="1" id="KW-0472">Membrane</keyword>
<dbReference type="EMBL" id="CP086239">
    <property type="protein sequence ID" value="WAG62264.1"/>
    <property type="molecule type" value="Genomic_DNA"/>
</dbReference>
<gene>
    <name evidence="3" type="ORF">LL038_08515</name>
</gene>
<protein>
    <submittedName>
        <fullName evidence="3">Phosphodiester glycosidase family protein</fullName>
    </submittedName>
</protein>
<feature type="domain" description="Phosphodiester glycosidase" evidence="2">
    <location>
        <begin position="149"/>
        <end position="334"/>
    </location>
</feature>
<name>A0AA47EL67_9CLOT</name>
<keyword evidence="1" id="KW-1133">Transmembrane helix</keyword>
<dbReference type="PANTHER" id="PTHR40446">
    <property type="entry name" value="N-ACETYLGLUCOSAMINE-1-PHOSPHODIESTER ALPHA-N-ACETYLGLUCOSAMINIDASE"/>
    <property type="match status" value="1"/>
</dbReference>